<keyword evidence="4" id="KW-0460">Magnesium</keyword>
<reference evidence="6 7" key="1">
    <citation type="submission" date="2021-03" db="EMBL/GenBank/DDBJ databases">
        <title>Genomic Encyclopedia of Type Strains, Phase IV (KMG-IV): sequencing the most valuable type-strain genomes for metagenomic binning, comparative biology and taxonomic classification.</title>
        <authorList>
            <person name="Goeker M."/>
        </authorList>
    </citation>
    <scope>NUCLEOTIDE SEQUENCE [LARGE SCALE GENOMIC DNA]</scope>
    <source>
        <strain evidence="6 7">DSM 3984</strain>
    </source>
</reference>
<dbReference type="NCBIfam" id="TIGR01509">
    <property type="entry name" value="HAD-SF-IA-v3"/>
    <property type="match status" value="1"/>
</dbReference>
<dbReference type="InterPro" id="IPR006439">
    <property type="entry name" value="HAD-SF_hydro_IA"/>
</dbReference>
<organism evidence="6 7">
    <name type="scientific">Clostridium moniliforme</name>
    <dbReference type="NCBI Taxonomy" id="39489"/>
    <lineage>
        <taxon>Bacteria</taxon>
        <taxon>Bacillati</taxon>
        <taxon>Bacillota</taxon>
        <taxon>Clostridia</taxon>
        <taxon>Eubacteriales</taxon>
        <taxon>Clostridiaceae</taxon>
        <taxon>Clostridium</taxon>
    </lineage>
</organism>
<evidence type="ECO:0000256" key="1">
    <source>
        <dbReference type="ARBA" id="ARBA00001946"/>
    </source>
</evidence>
<dbReference type="InterPro" id="IPR051600">
    <property type="entry name" value="Beta-PGM-like"/>
</dbReference>
<dbReference type="RefSeq" id="WP_209797779.1">
    <property type="nucleotide sequence ID" value="NZ_JAGGJZ010000014.1"/>
</dbReference>
<evidence type="ECO:0000313" key="6">
    <source>
        <dbReference type="EMBL" id="MBP1890865.1"/>
    </source>
</evidence>
<dbReference type="Gene3D" id="3.40.50.1000">
    <property type="entry name" value="HAD superfamily/HAD-like"/>
    <property type="match status" value="1"/>
</dbReference>
<dbReference type="Proteomes" id="UP000783390">
    <property type="component" value="Unassembled WGS sequence"/>
</dbReference>
<evidence type="ECO:0000256" key="2">
    <source>
        <dbReference type="ARBA" id="ARBA00006171"/>
    </source>
</evidence>
<comment type="caution">
    <text evidence="6">The sequence shown here is derived from an EMBL/GenBank/DDBJ whole genome shotgun (WGS) entry which is preliminary data.</text>
</comment>
<dbReference type="Gene3D" id="1.10.150.240">
    <property type="entry name" value="Putative phosphatase, domain 2"/>
    <property type="match status" value="1"/>
</dbReference>
<dbReference type="InterPro" id="IPR023198">
    <property type="entry name" value="PGP-like_dom2"/>
</dbReference>
<comment type="cofactor">
    <cofactor evidence="1">
        <name>Mg(2+)</name>
        <dbReference type="ChEBI" id="CHEBI:18420"/>
    </cofactor>
</comment>
<evidence type="ECO:0000256" key="4">
    <source>
        <dbReference type="ARBA" id="ARBA00022842"/>
    </source>
</evidence>
<accession>A0ABS4F3N0</accession>
<evidence type="ECO:0000256" key="5">
    <source>
        <dbReference type="ARBA" id="ARBA00023277"/>
    </source>
</evidence>
<dbReference type="InterPro" id="IPR023214">
    <property type="entry name" value="HAD_sf"/>
</dbReference>
<dbReference type="SUPFAM" id="SSF56784">
    <property type="entry name" value="HAD-like"/>
    <property type="match status" value="1"/>
</dbReference>
<dbReference type="SFLD" id="SFLDG01129">
    <property type="entry name" value="C1.5:_HAD__Beta-PGM__Phosphata"/>
    <property type="match status" value="1"/>
</dbReference>
<comment type="similarity">
    <text evidence="2">Belongs to the HAD-like hydrolase superfamily. CbbY/CbbZ/Gph/YieH family.</text>
</comment>
<proteinExistence type="inferred from homology"/>
<dbReference type="CDD" id="cd07505">
    <property type="entry name" value="HAD_BPGM-like"/>
    <property type="match status" value="1"/>
</dbReference>
<keyword evidence="7" id="KW-1185">Reference proteome</keyword>
<dbReference type="PANTHER" id="PTHR46193">
    <property type="entry name" value="6-PHOSPHOGLUCONATE PHOSPHATASE"/>
    <property type="match status" value="1"/>
</dbReference>
<dbReference type="SFLD" id="SFLDG01135">
    <property type="entry name" value="C1.5.6:_HAD__Beta-PGM__Phospha"/>
    <property type="match status" value="1"/>
</dbReference>
<dbReference type="SFLD" id="SFLDS00003">
    <property type="entry name" value="Haloacid_Dehalogenase"/>
    <property type="match status" value="1"/>
</dbReference>
<keyword evidence="5" id="KW-0119">Carbohydrate metabolism</keyword>
<sequence length="224" mass="25819">MELKGVIFDFNGTLFLDAEKHNIAWKAYSKELRGYELTDEELDVHVHGRTNKAILEYILNKKFNDDSWVEFSDKKEKVYRDMCLKDKEGFKLTEGAEDLFDYLKANNIPFTIATGSEEVNVKFFIENFNLDKWFNKELIVFNDGTIKGKPDPDMYLKACKKLNLKPEECIVFEDSLSGIEAAKRANIGKIIALSPKNKKTTFNLNNSVDSVISDFNTFDRSILK</sequence>
<dbReference type="EMBL" id="JAGGJZ010000014">
    <property type="protein sequence ID" value="MBP1890865.1"/>
    <property type="molecule type" value="Genomic_DNA"/>
</dbReference>
<dbReference type="Pfam" id="PF00702">
    <property type="entry name" value="Hydrolase"/>
    <property type="match status" value="1"/>
</dbReference>
<dbReference type="InterPro" id="IPR036412">
    <property type="entry name" value="HAD-like_sf"/>
</dbReference>
<protein>
    <submittedName>
        <fullName evidence="6">Beta-phosphoglucomutase-like phosphatase (HAD superfamily)</fullName>
    </submittedName>
</protein>
<evidence type="ECO:0000313" key="7">
    <source>
        <dbReference type="Proteomes" id="UP000783390"/>
    </source>
</evidence>
<gene>
    <name evidence="6" type="ORF">J2Z53_002490</name>
</gene>
<keyword evidence="3" id="KW-0479">Metal-binding</keyword>
<dbReference type="PANTHER" id="PTHR46193:SF18">
    <property type="entry name" value="HEXITOL PHOSPHATASE B"/>
    <property type="match status" value="1"/>
</dbReference>
<evidence type="ECO:0000256" key="3">
    <source>
        <dbReference type="ARBA" id="ARBA00022723"/>
    </source>
</evidence>
<name>A0ABS4F3N0_9CLOT</name>